<sequence length="92" mass="9827">MTYLVNRIASRLTRRGRHPVFHAVVIALILTAALMLRTASAWGVMGAIVIAISCYVMIAAVLAEMVLLGSAVLRNLARRVLGSGVVTGPLDR</sequence>
<dbReference type="Proteomes" id="UP001209412">
    <property type="component" value="Unassembled WGS sequence"/>
</dbReference>
<reference evidence="3" key="1">
    <citation type="submission" date="2022-06" db="EMBL/GenBank/DDBJ databases">
        <title>PHB producers.</title>
        <authorList>
            <person name="Besaury L."/>
        </authorList>
    </citation>
    <scope>NUCLEOTIDE SEQUENCE</scope>
    <source>
        <strain evidence="3 4">SEWS6</strain>
    </source>
</reference>
<feature type="transmembrane region" description="Helical" evidence="1">
    <location>
        <begin position="45"/>
        <end position="73"/>
    </location>
</feature>
<dbReference type="RefSeq" id="WP_266241826.1">
    <property type="nucleotide sequence ID" value="NZ_JAMXWF010000048.1"/>
</dbReference>
<evidence type="ECO:0000313" key="5">
    <source>
        <dbReference type="Proteomes" id="UP001242288"/>
    </source>
</evidence>
<keyword evidence="1" id="KW-0812">Transmembrane</keyword>
<proteinExistence type="predicted"/>
<name>A0AAP5BK77_9BURK</name>
<comment type="caution">
    <text evidence="3">The sequence shown here is derived from an EMBL/GenBank/DDBJ whole genome shotgun (WGS) entry which is preliminary data.</text>
</comment>
<dbReference type="EMBL" id="JAMXWF010000048">
    <property type="protein sequence ID" value="MDQ6412858.1"/>
    <property type="molecule type" value="Genomic_DNA"/>
</dbReference>
<keyword evidence="1" id="KW-1133">Transmembrane helix</keyword>
<dbReference type="Proteomes" id="UP001242288">
    <property type="component" value="Unassembled WGS sequence"/>
</dbReference>
<accession>A0AAP5BK77</accession>
<gene>
    <name evidence="3" type="ORF">NIE36_37675</name>
    <name evidence="2" type="ORF">OSB80_37765</name>
</gene>
<keyword evidence="4" id="KW-1185">Reference proteome</keyword>
<evidence type="ECO:0000313" key="2">
    <source>
        <dbReference type="EMBL" id="MCX4151044.1"/>
    </source>
</evidence>
<keyword evidence="1" id="KW-0472">Membrane</keyword>
<protein>
    <submittedName>
        <fullName evidence="3">Uncharacterized protein</fullName>
    </submittedName>
</protein>
<evidence type="ECO:0000313" key="4">
    <source>
        <dbReference type="Proteomes" id="UP001209412"/>
    </source>
</evidence>
<dbReference type="AlphaFoldDB" id="A0AAP5BK77"/>
<organism evidence="3 5">
    <name type="scientific">Paraburkholderia madseniana</name>
    <dbReference type="NCBI Taxonomy" id="2599607"/>
    <lineage>
        <taxon>Bacteria</taxon>
        <taxon>Pseudomonadati</taxon>
        <taxon>Pseudomonadota</taxon>
        <taxon>Betaproteobacteria</taxon>
        <taxon>Burkholderiales</taxon>
        <taxon>Burkholderiaceae</taxon>
        <taxon>Paraburkholderia</taxon>
    </lineage>
</organism>
<evidence type="ECO:0000256" key="1">
    <source>
        <dbReference type="SAM" id="Phobius"/>
    </source>
</evidence>
<evidence type="ECO:0000313" key="3">
    <source>
        <dbReference type="EMBL" id="MDQ6412858.1"/>
    </source>
</evidence>
<dbReference type="EMBL" id="JAPKHW010000048">
    <property type="protein sequence ID" value="MCX4151044.1"/>
    <property type="molecule type" value="Genomic_DNA"/>
</dbReference>
<feature type="transmembrane region" description="Helical" evidence="1">
    <location>
        <begin position="20"/>
        <end position="39"/>
    </location>
</feature>